<feature type="transmembrane region" description="Helical" evidence="1">
    <location>
        <begin position="20"/>
        <end position="41"/>
    </location>
</feature>
<keyword evidence="1" id="KW-0812">Transmembrane</keyword>
<evidence type="ECO:0000256" key="1">
    <source>
        <dbReference type="SAM" id="Phobius"/>
    </source>
</evidence>
<keyword evidence="1" id="KW-0472">Membrane</keyword>
<organism evidence="2 3">
    <name type="scientific">Metabacillus arenae</name>
    <dbReference type="NCBI Taxonomy" id="2771434"/>
    <lineage>
        <taxon>Bacteria</taxon>
        <taxon>Bacillati</taxon>
        <taxon>Bacillota</taxon>
        <taxon>Bacilli</taxon>
        <taxon>Bacillales</taxon>
        <taxon>Bacillaceae</taxon>
        <taxon>Metabacillus</taxon>
    </lineage>
</organism>
<evidence type="ECO:0000313" key="2">
    <source>
        <dbReference type="EMBL" id="MBD1379028.1"/>
    </source>
</evidence>
<protein>
    <submittedName>
        <fullName evidence="2">Uncharacterized protein</fullName>
    </submittedName>
</protein>
<dbReference type="RefSeq" id="WP_191155714.1">
    <property type="nucleotide sequence ID" value="NZ_JACXAI010000002.1"/>
</dbReference>
<gene>
    <name evidence="2" type="ORF">IC621_02190</name>
</gene>
<keyword evidence="1" id="KW-1133">Transmembrane helix</keyword>
<sequence>MIQVGYRNKPGYGYRQPFFFGAPFIGGLLGGFLGGALISYARPRPYPFYGGYGGYPGYGGYGGAPYGGGYPGYGYGGYPY</sequence>
<keyword evidence="3" id="KW-1185">Reference proteome</keyword>
<dbReference type="AlphaFoldDB" id="A0A926NFG2"/>
<dbReference type="EMBL" id="JACXAI010000002">
    <property type="protein sequence ID" value="MBD1379028.1"/>
    <property type="molecule type" value="Genomic_DNA"/>
</dbReference>
<dbReference type="Proteomes" id="UP000626844">
    <property type="component" value="Unassembled WGS sequence"/>
</dbReference>
<reference evidence="2" key="1">
    <citation type="submission" date="2020-09" db="EMBL/GenBank/DDBJ databases">
        <title>A novel bacterium of genus Bacillus, isolated from South China Sea.</title>
        <authorList>
            <person name="Huang H."/>
            <person name="Mo K."/>
            <person name="Hu Y."/>
        </authorList>
    </citation>
    <scope>NUCLEOTIDE SEQUENCE</scope>
    <source>
        <strain evidence="2">IB182487</strain>
    </source>
</reference>
<evidence type="ECO:0000313" key="3">
    <source>
        <dbReference type="Proteomes" id="UP000626844"/>
    </source>
</evidence>
<accession>A0A926NFG2</accession>
<name>A0A926NFG2_9BACI</name>
<proteinExistence type="predicted"/>
<comment type="caution">
    <text evidence="2">The sequence shown here is derived from an EMBL/GenBank/DDBJ whole genome shotgun (WGS) entry which is preliminary data.</text>
</comment>